<evidence type="ECO:0000256" key="4">
    <source>
        <dbReference type="ARBA" id="ARBA00023136"/>
    </source>
</evidence>
<dbReference type="Ensembl" id="ENSSFAT00005004665.1">
    <property type="protein sequence ID" value="ENSSFAP00005004378.1"/>
    <property type="gene ID" value="ENSSFAG00005002910.1"/>
</dbReference>
<sequence>MKVTFSQLVITAGICGILSFAFLATSIGTDYWYIIEINAMNTTDFENMSSHSGLWSITEVMEALCPLRPDDGDGNPVSLCPSVPSADMHGAIVVLLPLSLVLVLFGGICGLVSSLARSPVLLTAAASYFFICVLTVCGASLYVVYSSQAEALAGPESLAFVRTSFGWSFALAWLSYGLELLTGALLLAAAQLIRRRQSRPTRA</sequence>
<accession>A0A672FDJ1</accession>
<dbReference type="GO" id="GO:0016324">
    <property type="term" value="C:apical plasma membrane"/>
    <property type="evidence" value="ECO:0007669"/>
    <property type="project" value="TreeGrafter"/>
</dbReference>
<evidence type="ECO:0000313" key="6">
    <source>
        <dbReference type="Ensembl" id="ENSSFAP00005004378.1"/>
    </source>
</evidence>
<reference evidence="6" key="1">
    <citation type="submission" date="2019-06" db="EMBL/GenBank/DDBJ databases">
        <authorList>
            <consortium name="Wellcome Sanger Institute Data Sharing"/>
        </authorList>
    </citation>
    <scope>NUCLEOTIDE SEQUENCE [LARGE SCALE GENOMIC DNA]</scope>
</reference>
<feature type="transmembrane region" description="Helical" evidence="5">
    <location>
        <begin position="165"/>
        <end position="193"/>
    </location>
</feature>
<evidence type="ECO:0000256" key="2">
    <source>
        <dbReference type="ARBA" id="ARBA00022692"/>
    </source>
</evidence>
<dbReference type="PANTHER" id="PTHR20516:SF1">
    <property type="entry name" value="TRANSMEMBRANE PROTEIN 235"/>
    <property type="match status" value="1"/>
</dbReference>
<proteinExistence type="predicted"/>
<dbReference type="AlphaFoldDB" id="A0A672FDJ1"/>
<dbReference type="InterPro" id="IPR004031">
    <property type="entry name" value="PMP22/EMP/MP20/Claudin"/>
</dbReference>
<dbReference type="PANTHER" id="PTHR20516">
    <property type="entry name" value="TRANSMEMBRANE PROTEIN 114/235 FAMILY MEMBER"/>
    <property type="match status" value="1"/>
</dbReference>
<reference evidence="6" key="3">
    <citation type="submission" date="2025-09" db="UniProtKB">
        <authorList>
            <consortium name="Ensembl"/>
        </authorList>
    </citation>
    <scope>IDENTIFICATION</scope>
</reference>
<dbReference type="OMA" id="WSINEGR"/>
<dbReference type="InParanoid" id="A0A672FDJ1"/>
<name>A0A672FDJ1_SALFA</name>
<feature type="transmembrane region" description="Helical" evidence="5">
    <location>
        <begin position="91"/>
        <end position="113"/>
    </location>
</feature>
<comment type="subcellular location">
    <subcellularLocation>
        <location evidence="1">Membrane</location>
        <topology evidence="1">Multi-pass membrane protein</topology>
    </subcellularLocation>
</comment>
<dbReference type="Gene3D" id="1.20.140.150">
    <property type="match status" value="1"/>
</dbReference>
<evidence type="ECO:0000313" key="7">
    <source>
        <dbReference type="Proteomes" id="UP000472267"/>
    </source>
</evidence>
<dbReference type="Proteomes" id="UP000472267">
    <property type="component" value="Chromosome 8"/>
</dbReference>
<keyword evidence="4 5" id="KW-0472">Membrane</keyword>
<dbReference type="InterPro" id="IPR039951">
    <property type="entry name" value="TMEM114/TMEM235"/>
</dbReference>
<feature type="transmembrane region" description="Helical" evidence="5">
    <location>
        <begin position="120"/>
        <end position="145"/>
    </location>
</feature>
<keyword evidence="2 5" id="KW-0812">Transmembrane</keyword>
<protein>
    <submittedName>
        <fullName evidence="6">Transmembrane protein 235b</fullName>
    </submittedName>
</protein>
<organism evidence="6 7">
    <name type="scientific">Salarias fasciatus</name>
    <name type="common">Jewelled blenny</name>
    <name type="synonym">Blennius fasciatus</name>
    <dbReference type="NCBI Taxonomy" id="181472"/>
    <lineage>
        <taxon>Eukaryota</taxon>
        <taxon>Metazoa</taxon>
        <taxon>Chordata</taxon>
        <taxon>Craniata</taxon>
        <taxon>Vertebrata</taxon>
        <taxon>Euteleostomi</taxon>
        <taxon>Actinopterygii</taxon>
        <taxon>Neopterygii</taxon>
        <taxon>Teleostei</taxon>
        <taxon>Neoteleostei</taxon>
        <taxon>Acanthomorphata</taxon>
        <taxon>Ovalentaria</taxon>
        <taxon>Blenniimorphae</taxon>
        <taxon>Blenniiformes</taxon>
        <taxon>Blennioidei</taxon>
        <taxon>Blenniidae</taxon>
        <taxon>Salariinae</taxon>
        <taxon>Salarias</taxon>
    </lineage>
</organism>
<evidence type="ECO:0000256" key="5">
    <source>
        <dbReference type="SAM" id="Phobius"/>
    </source>
</evidence>
<evidence type="ECO:0000256" key="1">
    <source>
        <dbReference type="ARBA" id="ARBA00004141"/>
    </source>
</evidence>
<keyword evidence="7" id="KW-1185">Reference proteome</keyword>
<gene>
    <name evidence="6" type="primary">tmem235b</name>
</gene>
<keyword evidence="3 5" id="KW-1133">Transmembrane helix</keyword>
<reference evidence="6" key="2">
    <citation type="submission" date="2025-08" db="UniProtKB">
        <authorList>
            <consortium name="Ensembl"/>
        </authorList>
    </citation>
    <scope>IDENTIFICATION</scope>
</reference>
<dbReference type="Pfam" id="PF13903">
    <property type="entry name" value="Claudin_2"/>
    <property type="match status" value="1"/>
</dbReference>
<evidence type="ECO:0000256" key="3">
    <source>
        <dbReference type="ARBA" id="ARBA00022989"/>
    </source>
</evidence>